<dbReference type="EMBL" id="FZOQ01000053">
    <property type="protein sequence ID" value="SNT34339.1"/>
    <property type="molecule type" value="Genomic_DNA"/>
</dbReference>
<accession>A0A239BM86</accession>
<organism evidence="1 5">
    <name type="scientific">Pontibacter ummariensis</name>
    <dbReference type="NCBI Taxonomy" id="1610492"/>
    <lineage>
        <taxon>Bacteria</taxon>
        <taxon>Pseudomonadati</taxon>
        <taxon>Bacteroidota</taxon>
        <taxon>Cytophagia</taxon>
        <taxon>Cytophagales</taxon>
        <taxon>Hymenobacteraceae</taxon>
        <taxon>Pontibacter</taxon>
    </lineage>
</organism>
<dbReference type="AlphaFoldDB" id="A0A239BM86"/>
<evidence type="ECO:0000313" key="3">
    <source>
        <dbReference type="EMBL" id="SNS96545.1"/>
    </source>
</evidence>
<dbReference type="Proteomes" id="UP000198432">
    <property type="component" value="Unassembled WGS sequence"/>
</dbReference>
<gene>
    <name evidence="1" type="ORF">SAMN06296052_1021</name>
    <name evidence="2" type="ORF">SAMN06296052_104252</name>
    <name evidence="3" type="ORF">SAMN06296052_11887</name>
    <name evidence="4" type="ORF">SAMN06296052_1531</name>
</gene>
<protein>
    <submittedName>
        <fullName evidence="1">Uncharacterized protein</fullName>
    </submittedName>
</protein>
<evidence type="ECO:0000313" key="2">
    <source>
        <dbReference type="EMBL" id="SNS32045.1"/>
    </source>
</evidence>
<sequence length="25" mass="2947">ERSTKSAETMIQITMIHIMLKKLDK</sequence>
<evidence type="ECO:0000313" key="5">
    <source>
        <dbReference type="Proteomes" id="UP000198432"/>
    </source>
</evidence>
<dbReference type="EMBL" id="FZOQ01000002">
    <property type="protein sequence ID" value="SNS08458.1"/>
    <property type="molecule type" value="Genomic_DNA"/>
</dbReference>
<reference evidence="5" key="1">
    <citation type="submission" date="2017-06" db="EMBL/GenBank/DDBJ databases">
        <authorList>
            <person name="Varghese N."/>
            <person name="Submissions S."/>
        </authorList>
    </citation>
    <scope>NUCLEOTIDE SEQUENCE [LARGE SCALE GENOMIC DNA]</scope>
    <source>
        <strain evidence="5">NKM1</strain>
    </source>
</reference>
<dbReference type="EMBL" id="FZOQ01000018">
    <property type="protein sequence ID" value="SNS96545.1"/>
    <property type="molecule type" value="Genomic_DNA"/>
</dbReference>
<reference evidence="1" key="2">
    <citation type="submission" date="2017-06" db="EMBL/GenBank/DDBJ databases">
        <authorList>
            <person name="Kim H.J."/>
            <person name="Triplett B.A."/>
        </authorList>
    </citation>
    <scope>NUCLEOTIDE SEQUENCE [LARGE SCALE GENOMIC DNA]</scope>
    <source>
        <strain evidence="1">NKM1</strain>
    </source>
</reference>
<proteinExistence type="predicted"/>
<evidence type="ECO:0000313" key="4">
    <source>
        <dbReference type="EMBL" id="SNT34339.1"/>
    </source>
</evidence>
<dbReference type="EMBL" id="FZOQ01000004">
    <property type="protein sequence ID" value="SNS32045.1"/>
    <property type="molecule type" value="Genomic_DNA"/>
</dbReference>
<name>A0A239BM86_9BACT</name>
<feature type="non-terminal residue" evidence="1">
    <location>
        <position position="1"/>
    </location>
</feature>
<keyword evidence="5" id="KW-1185">Reference proteome</keyword>
<evidence type="ECO:0000313" key="1">
    <source>
        <dbReference type="EMBL" id="SNS08458.1"/>
    </source>
</evidence>